<evidence type="ECO:0000313" key="8">
    <source>
        <dbReference type="EMBL" id="RJK98336.1"/>
    </source>
</evidence>
<dbReference type="InterPro" id="IPR007848">
    <property type="entry name" value="Small_mtfrase_dom"/>
</dbReference>
<comment type="similarity">
    <text evidence="1">Belongs to the eukaryotic/archaeal PrmC-related family.</text>
</comment>
<keyword evidence="9" id="KW-1185">Reference proteome</keyword>
<dbReference type="Pfam" id="PF25004">
    <property type="entry name" value="DUF7782"/>
    <property type="match status" value="1"/>
</dbReference>
<dbReference type="Gene3D" id="3.40.50.150">
    <property type="entry name" value="Vaccinia Virus protein VP39"/>
    <property type="match status" value="1"/>
</dbReference>
<feature type="domain" description="DUF7059" evidence="6">
    <location>
        <begin position="23"/>
        <end position="103"/>
    </location>
</feature>
<evidence type="ECO:0000259" key="5">
    <source>
        <dbReference type="Pfam" id="PF05175"/>
    </source>
</evidence>
<dbReference type="InterPro" id="IPR029063">
    <property type="entry name" value="SAM-dependent_MTases_sf"/>
</dbReference>
<dbReference type="Proteomes" id="UP000265614">
    <property type="component" value="Unassembled WGS sequence"/>
</dbReference>
<reference evidence="8 9" key="1">
    <citation type="submission" date="2018-09" db="EMBL/GenBank/DDBJ databases">
        <title>YIM 75000 draft genome.</title>
        <authorList>
            <person name="Tang S."/>
            <person name="Feng Y."/>
        </authorList>
    </citation>
    <scope>NUCLEOTIDE SEQUENCE [LARGE SCALE GENOMIC DNA]</scope>
    <source>
        <strain evidence="8 9">YIM 75000</strain>
    </source>
</reference>
<dbReference type="SUPFAM" id="SSF53335">
    <property type="entry name" value="S-adenosyl-L-methionine-dependent methyltransferases"/>
    <property type="match status" value="1"/>
</dbReference>
<proteinExistence type="inferred from homology"/>
<evidence type="ECO:0000256" key="4">
    <source>
        <dbReference type="ARBA" id="ARBA00022691"/>
    </source>
</evidence>
<dbReference type="CDD" id="cd02440">
    <property type="entry name" value="AdoMet_MTases"/>
    <property type="match status" value="1"/>
</dbReference>
<dbReference type="OrthoDB" id="129465at2"/>
<dbReference type="Pfam" id="PF05175">
    <property type="entry name" value="MTS"/>
    <property type="match status" value="1"/>
</dbReference>
<evidence type="ECO:0000256" key="1">
    <source>
        <dbReference type="ARBA" id="ARBA00006149"/>
    </source>
</evidence>
<protein>
    <submittedName>
        <fullName evidence="8">Class I SAM-dependent methyltransferase</fullName>
    </submittedName>
</protein>
<dbReference type="EMBL" id="QZEZ01000001">
    <property type="protein sequence ID" value="RJK98336.1"/>
    <property type="molecule type" value="Genomic_DNA"/>
</dbReference>
<feature type="domain" description="DUF7782" evidence="7">
    <location>
        <begin position="383"/>
        <end position="491"/>
    </location>
</feature>
<accession>A0A3A3ZB56</accession>
<dbReference type="InterPro" id="IPR052190">
    <property type="entry name" value="Euk-Arch_PrmC-MTase"/>
</dbReference>
<keyword evidence="4" id="KW-0949">S-adenosyl-L-methionine</keyword>
<dbReference type="GO" id="GO:0008170">
    <property type="term" value="F:N-methyltransferase activity"/>
    <property type="evidence" value="ECO:0007669"/>
    <property type="project" value="UniProtKB-ARBA"/>
</dbReference>
<dbReference type="PANTHER" id="PTHR45875:SF1">
    <property type="entry name" value="METHYLTRANSFERASE N6AMT1"/>
    <property type="match status" value="1"/>
</dbReference>
<evidence type="ECO:0000313" key="9">
    <source>
        <dbReference type="Proteomes" id="UP000265614"/>
    </source>
</evidence>
<dbReference type="GO" id="GO:0035657">
    <property type="term" value="C:eRF1 methyltransferase complex"/>
    <property type="evidence" value="ECO:0007669"/>
    <property type="project" value="TreeGrafter"/>
</dbReference>
<comment type="caution">
    <text evidence="8">The sequence shown here is derived from an EMBL/GenBank/DDBJ whole genome shotgun (WGS) entry which is preliminary data.</text>
</comment>
<dbReference type="AlphaFoldDB" id="A0A3A3ZB56"/>
<keyword evidence="3 8" id="KW-0808">Transferase</keyword>
<dbReference type="GO" id="GO:0003676">
    <property type="term" value="F:nucleic acid binding"/>
    <property type="evidence" value="ECO:0007669"/>
    <property type="project" value="InterPro"/>
</dbReference>
<evidence type="ECO:0000256" key="2">
    <source>
        <dbReference type="ARBA" id="ARBA00022603"/>
    </source>
</evidence>
<dbReference type="InterPro" id="IPR055487">
    <property type="entry name" value="DUF7059"/>
</dbReference>
<dbReference type="Pfam" id="PF23186">
    <property type="entry name" value="DUF7059"/>
    <property type="match status" value="1"/>
</dbReference>
<feature type="domain" description="Methyltransferase small" evidence="5">
    <location>
        <begin position="150"/>
        <end position="274"/>
    </location>
</feature>
<dbReference type="InterPro" id="IPR056684">
    <property type="entry name" value="DUF7782"/>
</dbReference>
<evidence type="ECO:0000259" key="6">
    <source>
        <dbReference type="Pfam" id="PF23186"/>
    </source>
</evidence>
<name>A0A3A3ZB56_9ACTN</name>
<evidence type="ECO:0000259" key="7">
    <source>
        <dbReference type="Pfam" id="PF25004"/>
    </source>
</evidence>
<dbReference type="InterPro" id="IPR002052">
    <property type="entry name" value="DNA_methylase_N6_adenine_CS"/>
</dbReference>
<dbReference type="GO" id="GO:0008757">
    <property type="term" value="F:S-adenosylmethionine-dependent methyltransferase activity"/>
    <property type="evidence" value="ECO:0007669"/>
    <property type="project" value="TreeGrafter"/>
</dbReference>
<evidence type="ECO:0000256" key="3">
    <source>
        <dbReference type="ARBA" id="ARBA00022679"/>
    </source>
</evidence>
<dbReference type="PANTHER" id="PTHR45875">
    <property type="entry name" value="METHYLTRANSFERASE N6AMT1"/>
    <property type="match status" value="1"/>
</dbReference>
<keyword evidence="2 8" id="KW-0489">Methyltransferase</keyword>
<dbReference type="PROSITE" id="PS00092">
    <property type="entry name" value="N6_MTASE"/>
    <property type="match status" value="1"/>
</dbReference>
<organism evidence="8 9">
    <name type="scientific">Vallicoccus soli</name>
    <dbReference type="NCBI Taxonomy" id="2339232"/>
    <lineage>
        <taxon>Bacteria</taxon>
        <taxon>Bacillati</taxon>
        <taxon>Actinomycetota</taxon>
        <taxon>Actinomycetes</taxon>
        <taxon>Motilibacterales</taxon>
        <taxon>Vallicoccaceae</taxon>
        <taxon>Vallicoccus</taxon>
    </lineage>
</organism>
<gene>
    <name evidence="8" type="ORF">D5H78_01350</name>
</gene>
<dbReference type="GO" id="GO:0008276">
    <property type="term" value="F:protein methyltransferase activity"/>
    <property type="evidence" value="ECO:0007669"/>
    <property type="project" value="TreeGrafter"/>
</dbReference>
<sequence>MSAEHPDRQPLDDARRVREGLLAVGYDADGVAELLGPVAQRALARSETVPARRATAGGSALEQLVRLWLLQLPVPEEAVAEALPVEAALRLGLVARDGASLRARLDVRPYDEGFLVVSDLGTGLDGEVSPLPADHVLGVGGASTSLAELTVRPPVGRALDLGTGCGVQALHLSGHAREVVATDVLPRAVRLARLTAALSGVELDVREGSWFAPVRGERFDLVVSNPPFVVGGTAGGGERTYRDGGEAGDALCARLVREAPAHLTEGGWCQLLANWVHRRGEDWRERVGGWLPEGCDAWALQREVLDPAEYVSLWLHDAGDAAGPRYRDLYDAWLGALERDGVEGVGFGWVSLRRVDAAAPQRRVEDWPHAVEAPLGPHVLDAFGRWEWLRGHAADLLGQRLRVADGVVQEQVGPPGAEDPEHLVLRQQGGLRRAERVGTAAAGLVGACDGTVPLGVLVEAVAAVLDEDAEGLRASVLPVVRTLVADGTLVPA</sequence>
<dbReference type="GO" id="GO:0032259">
    <property type="term" value="P:methylation"/>
    <property type="evidence" value="ECO:0007669"/>
    <property type="project" value="UniProtKB-KW"/>
</dbReference>